<reference evidence="1" key="3">
    <citation type="submission" date="2020-06" db="EMBL/GenBank/DDBJ databases">
        <authorList>
            <person name="Studholme D.J."/>
        </authorList>
    </citation>
    <scope>NUCLEOTIDE SEQUENCE</scope>
    <source>
        <strain evidence="1">NZFS 2646</strain>
        <strain evidence="2">NZFS 3630</strain>
    </source>
</reference>
<evidence type="ECO:0000313" key="5">
    <source>
        <dbReference type="Proteomes" id="UP000285624"/>
    </source>
</evidence>
<dbReference type="STRING" id="325452.A0A3R7GN97"/>
<sequence>MTLDPELDVNIMDDDHLKAPDGVMVGKLIRDFRIRKCQEMTGLNYGKLNAMKFTDAADEYENAAARESSLIQT</sequence>
<dbReference type="EMBL" id="MAYM02001246">
    <property type="protein sequence ID" value="RLN21336.1"/>
    <property type="molecule type" value="Genomic_DNA"/>
</dbReference>
<dbReference type="AlphaFoldDB" id="A0A3R7GN97"/>
<dbReference type="Proteomes" id="UP000285883">
    <property type="component" value="Unassembled WGS sequence"/>
</dbReference>
<evidence type="ECO:0000313" key="1">
    <source>
        <dbReference type="EMBL" id="KAG2530671.1"/>
    </source>
</evidence>
<dbReference type="EMBL" id="MBDN02000005">
    <property type="protein sequence ID" value="RLN85728.1"/>
    <property type="molecule type" value="Genomic_DNA"/>
</dbReference>
<name>A0A3R7GN97_9STRA</name>
<evidence type="ECO:0000313" key="6">
    <source>
        <dbReference type="Proteomes" id="UP000285883"/>
    </source>
</evidence>
<comment type="caution">
    <text evidence="3">The sequence shown here is derived from an EMBL/GenBank/DDBJ whole genome shotgun (WGS) entry which is preliminary data.</text>
</comment>
<evidence type="ECO:0000313" key="3">
    <source>
        <dbReference type="EMBL" id="RLN21336.1"/>
    </source>
</evidence>
<dbReference type="Proteomes" id="UP000285624">
    <property type="component" value="Unassembled WGS sequence"/>
</dbReference>
<accession>A0A3R7GN97</accession>
<organism evidence="3 6">
    <name type="scientific">Phytophthora kernoviae</name>
    <dbReference type="NCBI Taxonomy" id="325452"/>
    <lineage>
        <taxon>Eukaryota</taxon>
        <taxon>Sar</taxon>
        <taxon>Stramenopiles</taxon>
        <taxon>Oomycota</taxon>
        <taxon>Peronosporomycetes</taxon>
        <taxon>Peronosporales</taxon>
        <taxon>Peronosporaceae</taxon>
        <taxon>Phytophthora</taxon>
    </lineage>
</organism>
<dbReference type="EMBL" id="JPWV03000018">
    <property type="protein sequence ID" value="KAG2530671.1"/>
    <property type="molecule type" value="Genomic_DNA"/>
</dbReference>
<keyword evidence="5" id="KW-1185">Reference proteome</keyword>
<proteinExistence type="predicted"/>
<evidence type="ECO:0000313" key="4">
    <source>
        <dbReference type="EMBL" id="RLN85728.1"/>
    </source>
</evidence>
<reference evidence="5 6" key="2">
    <citation type="submission" date="2018-07" db="EMBL/GenBank/DDBJ databases">
        <title>Genome sequencing of oomycete isolates from Chile give support for New Zealand origin for Phytophthora kernoviae and make available the first Nothophytophthora sp. genome.</title>
        <authorList>
            <person name="Studholme D.J."/>
            <person name="Sanfuentes E."/>
            <person name="Panda P."/>
            <person name="Hill R."/>
            <person name="Sambles C."/>
            <person name="Grant M."/>
            <person name="Williams N.M."/>
            <person name="Mcdougal R.L."/>
        </authorList>
    </citation>
    <scope>NUCLEOTIDE SEQUENCE [LARGE SCALE GENOMIC DNA]</scope>
    <source>
        <strain evidence="3">Chile2</strain>
        <strain evidence="4">Chile4</strain>
    </source>
</reference>
<gene>
    <name evidence="3" type="ORF">BBI17_000358</name>
    <name evidence="4" type="ORF">BBO99_00000232</name>
    <name evidence="1" type="ORF">JM16_001494</name>
    <name evidence="2" type="ORF">JM18_001336</name>
</gene>
<dbReference type="Proteomes" id="UP000792063">
    <property type="component" value="Unassembled WGS sequence"/>
</dbReference>
<reference evidence="1" key="1">
    <citation type="journal article" date="2015" name="Genom Data">
        <title>Genome sequences of six Phytophthora species associated with forests in New Zealand.</title>
        <authorList>
            <person name="Studholme D.J."/>
            <person name="McDougal R.L."/>
            <person name="Sambles C."/>
            <person name="Hansen E."/>
            <person name="Hardy G."/>
            <person name="Grant M."/>
            <person name="Ganley R.J."/>
            <person name="Williams N.M."/>
        </authorList>
    </citation>
    <scope>NUCLEOTIDE SEQUENCE</scope>
    <source>
        <strain evidence="1">NZFS 2646</strain>
        <strain evidence="2">NZFS 3630</strain>
    </source>
</reference>
<dbReference type="Proteomes" id="UP000785171">
    <property type="component" value="Unassembled WGS sequence"/>
</dbReference>
<evidence type="ECO:0000313" key="2">
    <source>
        <dbReference type="EMBL" id="KAG2530889.1"/>
    </source>
</evidence>
<protein>
    <submittedName>
        <fullName evidence="3">Uncharacterized protein</fullName>
    </submittedName>
</protein>
<dbReference type="EMBL" id="JPWU03000025">
    <property type="protein sequence ID" value="KAG2530889.1"/>
    <property type="molecule type" value="Genomic_DNA"/>
</dbReference>